<evidence type="ECO:0000313" key="6">
    <source>
        <dbReference type="EMBL" id="GLK02322.1"/>
    </source>
</evidence>
<dbReference type="Proteomes" id="UP001142325">
    <property type="component" value="Unassembled WGS sequence"/>
</dbReference>
<evidence type="ECO:0000313" key="7">
    <source>
        <dbReference type="Proteomes" id="UP001142325"/>
    </source>
</evidence>
<keyword evidence="7" id="KW-1185">Reference proteome</keyword>
<evidence type="ECO:0000256" key="4">
    <source>
        <dbReference type="ARBA" id="ARBA00023136"/>
    </source>
</evidence>
<proteinExistence type="predicted"/>
<dbReference type="InterPro" id="IPR003339">
    <property type="entry name" value="ABC/ECF_trnsptr_transmembrane"/>
</dbReference>
<sequence length="197" mass="20765">MIPLYRPGQSYVHRVPAGVKLASLALCAVVVMAAVHDLLSAGIALVATAVLYLVAGFHDATILQEAWRLRWLILVLGGALAVFVSTEVAVVNTSRVVVLMLLAALLTLTTPVGALLDTLHRVLRPLRPLGVNADAVALTLLLALTLVPFVADVLAQVRAAHAARGVRMGRHTLLPVLVRVLRHADDVGDALSARGLA</sequence>
<evidence type="ECO:0000256" key="1">
    <source>
        <dbReference type="ARBA" id="ARBA00004141"/>
    </source>
</evidence>
<keyword evidence="2 5" id="KW-0812">Transmembrane</keyword>
<reference evidence="6" key="1">
    <citation type="journal article" date="2014" name="Int. J. Syst. Evol. Microbiol.">
        <title>Complete genome sequence of Corynebacterium casei LMG S-19264T (=DSM 44701T), isolated from a smear-ripened cheese.</title>
        <authorList>
            <consortium name="US DOE Joint Genome Institute (JGI-PGF)"/>
            <person name="Walter F."/>
            <person name="Albersmeier A."/>
            <person name="Kalinowski J."/>
            <person name="Ruckert C."/>
        </authorList>
    </citation>
    <scope>NUCLEOTIDE SEQUENCE</scope>
    <source>
        <strain evidence="6">VKM Ac-1958</strain>
    </source>
</reference>
<comment type="caution">
    <text evidence="6">The sequence shown here is derived from an EMBL/GenBank/DDBJ whole genome shotgun (WGS) entry which is preliminary data.</text>
</comment>
<feature type="transmembrane region" description="Helical" evidence="5">
    <location>
        <begin position="136"/>
        <end position="155"/>
    </location>
</feature>
<dbReference type="GO" id="GO:0005886">
    <property type="term" value="C:plasma membrane"/>
    <property type="evidence" value="ECO:0007669"/>
    <property type="project" value="TreeGrafter"/>
</dbReference>
<protein>
    <submittedName>
        <fullName evidence="6">Cobalt ABC transporter</fullName>
    </submittedName>
</protein>
<reference evidence="6" key="2">
    <citation type="submission" date="2023-01" db="EMBL/GenBank/DDBJ databases">
        <authorList>
            <person name="Sun Q."/>
            <person name="Evtushenko L."/>
        </authorList>
    </citation>
    <scope>NUCLEOTIDE SEQUENCE</scope>
    <source>
        <strain evidence="6">VKM Ac-1958</strain>
    </source>
</reference>
<keyword evidence="4 5" id="KW-0472">Membrane</keyword>
<dbReference type="PANTHER" id="PTHR33514:SF13">
    <property type="entry name" value="PROTEIN ABCI12, CHLOROPLASTIC"/>
    <property type="match status" value="1"/>
</dbReference>
<comment type="subcellular location">
    <subcellularLocation>
        <location evidence="1">Membrane</location>
        <topology evidence="1">Multi-pass membrane protein</topology>
    </subcellularLocation>
</comment>
<dbReference type="AlphaFoldDB" id="A0A9W6HSZ0"/>
<gene>
    <name evidence="6" type="ORF">GCM10017596_20370</name>
</gene>
<organism evidence="6 7">
    <name type="scientific">Microbacterium keratanolyticum</name>
    <dbReference type="NCBI Taxonomy" id="67574"/>
    <lineage>
        <taxon>Bacteria</taxon>
        <taxon>Bacillati</taxon>
        <taxon>Actinomycetota</taxon>
        <taxon>Actinomycetes</taxon>
        <taxon>Micrococcales</taxon>
        <taxon>Microbacteriaceae</taxon>
        <taxon>Microbacterium</taxon>
    </lineage>
</organism>
<dbReference type="Pfam" id="PF02361">
    <property type="entry name" value="CbiQ"/>
    <property type="match status" value="1"/>
</dbReference>
<evidence type="ECO:0000256" key="3">
    <source>
        <dbReference type="ARBA" id="ARBA00022989"/>
    </source>
</evidence>
<name>A0A9W6HSZ0_9MICO</name>
<feature type="transmembrane region" description="Helical" evidence="5">
    <location>
        <begin position="21"/>
        <end position="54"/>
    </location>
</feature>
<dbReference type="PANTHER" id="PTHR33514">
    <property type="entry name" value="PROTEIN ABCI12, CHLOROPLASTIC"/>
    <property type="match status" value="1"/>
</dbReference>
<accession>A0A9W6HSZ0</accession>
<feature type="transmembrane region" description="Helical" evidence="5">
    <location>
        <begin position="66"/>
        <end position="84"/>
    </location>
</feature>
<dbReference type="RefSeq" id="WP_204939877.1">
    <property type="nucleotide sequence ID" value="NZ_BAAAUM010000002.1"/>
</dbReference>
<feature type="transmembrane region" description="Helical" evidence="5">
    <location>
        <begin position="96"/>
        <end position="116"/>
    </location>
</feature>
<keyword evidence="3 5" id="KW-1133">Transmembrane helix</keyword>
<evidence type="ECO:0000256" key="5">
    <source>
        <dbReference type="SAM" id="Phobius"/>
    </source>
</evidence>
<evidence type="ECO:0000256" key="2">
    <source>
        <dbReference type="ARBA" id="ARBA00022692"/>
    </source>
</evidence>
<dbReference type="EMBL" id="BSET01000002">
    <property type="protein sequence ID" value="GLK02322.1"/>
    <property type="molecule type" value="Genomic_DNA"/>
</dbReference>